<keyword evidence="1 2" id="KW-0238">DNA-binding</keyword>
<gene>
    <name evidence="5" type="ORF">FCN80_09835</name>
</gene>
<dbReference type="Pfam" id="PF00486">
    <property type="entry name" value="Trans_reg_C"/>
    <property type="match status" value="1"/>
</dbReference>
<reference evidence="5 6" key="1">
    <citation type="submission" date="2019-04" db="EMBL/GenBank/DDBJ databases">
        <authorList>
            <person name="Li M."/>
            <person name="Gao C."/>
        </authorList>
    </citation>
    <scope>NUCLEOTIDE SEQUENCE [LARGE SCALE GENOMIC DNA]</scope>
    <source>
        <strain evidence="5 6">BGMRC 2031</strain>
    </source>
</reference>
<accession>A0ABY2SLD8</accession>
<feature type="domain" description="OmpR/PhoB-type" evidence="4">
    <location>
        <begin position="1"/>
        <end position="106"/>
    </location>
</feature>
<evidence type="ECO:0000313" key="6">
    <source>
        <dbReference type="Proteomes" id="UP000305202"/>
    </source>
</evidence>
<feature type="compositionally biased region" description="Low complexity" evidence="3">
    <location>
        <begin position="143"/>
        <end position="160"/>
    </location>
</feature>
<dbReference type="RefSeq" id="WP_136989982.1">
    <property type="nucleotide sequence ID" value="NZ_SZPQ01000011.1"/>
</dbReference>
<sequence>MKYLFNHSVLFDTTEYQLYLLKDGRSAIRLSNTAGRVLQELILSRGTGVAVSREQLFEQVWIKQGLQPSNGNLNQQISLIRKAFATLGLEPNAIVTLPKRGLKLNDHLLVAPVGPLPSSPPAPSGGAISPHAADPDAPPPTADPDGQASPTAADAAAQISPAPSGKPLGLKILTAATLAVALAALLPLDIYWFKKDKLPLFFFEKIHSCNVYTFRPVNDHEKPAMNEQMEKTLQGRIERCNKHQLLLFSYNIINNVSVRNNANQQVFLAKCDKDARGNISGCLNFYFYNWD</sequence>
<keyword evidence="6" id="KW-1185">Reference proteome</keyword>
<evidence type="ECO:0000256" key="1">
    <source>
        <dbReference type="ARBA" id="ARBA00023125"/>
    </source>
</evidence>
<dbReference type="InterPro" id="IPR016032">
    <property type="entry name" value="Sig_transdc_resp-reg_C-effctor"/>
</dbReference>
<evidence type="ECO:0000256" key="2">
    <source>
        <dbReference type="PROSITE-ProRule" id="PRU01091"/>
    </source>
</evidence>
<organism evidence="5 6">
    <name type="scientific">Martelella alba</name>
    <dbReference type="NCBI Taxonomy" id="2590451"/>
    <lineage>
        <taxon>Bacteria</taxon>
        <taxon>Pseudomonadati</taxon>
        <taxon>Pseudomonadota</taxon>
        <taxon>Alphaproteobacteria</taxon>
        <taxon>Hyphomicrobiales</taxon>
        <taxon>Aurantimonadaceae</taxon>
        <taxon>Martelella</taxon>
    </lineage>
</organism>
<dbReference type="PROSITE" id="PS51755">
    <property type="entry name" value="OMPR_PHOB"/>
    <property type="match status" value="1"/>
</dbReference>
<evidence type="ECO:0000256" key="3">
    <source>
        <dbReference type="SAM" id="MobiDB-lite"/>
    </source>
</evidence>
<name>A0ABY2SLD8_9HYPH</name>
<dbReference type="SUPFAM" id="SSF46894">
    <property type="entry name" value="C-terminal effector domain of the bipartite response regulators"/>
    <property type="match status" value="1"/>
</dbReference>
<dbReference type="EMBL" id="SZPQ01000011">
    <property type="protein sequence ID" value="TKI06542.1"/>
    <property type="molecule type" value="Genomic_DNA"/>
</dbReference>
<protein>
    <recommendedName>
        <fullName evidence="4">OmpR/PhoB-type domain-containing protein</fullName>
    </recommendedName>
</protein>
<feature type="region of interest" description="Disordered" evidence="3">
    <location>
        <begin position="115"/>
        <end position="160"/>
    </location>
</feature>
<dbReference type="InterPro" id="IPR001867">
    <property type="entry name" value="OmpR/PhoB-type_DNA-bd"/>
</dbReference>
<proteinExistence type="predicted"/>
<dbReference type="InterPro" id="IPR036388">
    <property type="entry name" value="WH-like_DNA-bd_sf"/>
</dbReference>
<dbReference type="Gene3D" id="1.10.10.10">
    <property type="entry name" value="Winged helix-like DNA-binding domain superfamily/Winged helix DNA-binding domain"/>
    <property type="match status" value="1"/>
</dbReference>
<dbReference type="SMART" id="SM00862">
    <property type="entry name" value="Trans_reg_C"/>
    <property type="match status" value="1"/>
</dbReference>
<dbReference type="Proteomes" id="UP000305202">
    <property type="component" value="Unassembled WGS sequence"/>
</dbReference>
<evidence type="ECO:0000313" key="5">
    <source>
        <dbReference type="EMBL" id="TKI06542.1"/>
    </source>
</evidence>
<evidence type="ECO:0000259" key="4">
    <source>
        <dbReference type="PROSITE" id="PS51755"/>
    </source>
</evidence>
<comment type="caution">
    <text evidence="5">The sequence shown here is derived from an EMBL/GenBank/DDBJ whole genome shotgun (WGS) entry which is preliminary data.</text>
</comment>
<feature type="DNA-binding region" description="OmpR/PhoB-type" evidence="2">
    <location>
        <begin position="1"/>
        <end position="106"/>
    </location>
</feature>